<dbReference type="AlphaFoldDB" id="A0A5B8MKV7"/>
<reference evidence="2 3" key="1">
    <citation type="submission" date="2018-07" db="EMBL/GenBank/DDBJ databases">
        <title>The complete nuclear genome of the prasinophyte Chloropicon primus (CCMP1205).</title>
        <authorList>
            <person name="Pombert J.-F."/>
            <person name="Otis C."/>
            <person name="Turmel M."/>
            <person name="Lemieux C."/>
        </authorList>
    </citation>
    <scope>NUCLEOTIDE SEQUENCE [LARGE SCALE GENOMIC DNA]</scope>
    <source>
        <strain evidence="2 3">CCMP1205</strain>
    </source>
</reference>
<feature type="compositionally biased region" description="Low complexity" evidence="1">
    <location>
        <begin position="42"/>
        <end position="55"/>
    </location>
</feature>
<dbReference type="EMBL" id="CP031038">
    <property type="protein sequence ID" value="QDZ21029.1"/>
    <property type="molecule type" value="Genomic_DNA"/>
</dbReference>
<name>A0A5B8MKV7_9CHLO</name>
<gene>
    <name evidence="2" type="ORF">A3770_05p35470</name>
</gene>
<keyword evidence="3" id="KW-1185">Reference proteome</keyword>
<proteinExistence type="predicted"/>
<sequence length="212" mass="22939">MADVSTTCDVVSSTWEPCCMEEALHTIADFIRRKKHEQEAGATSTTINTINTSAAENDDDDKSKSKSKNKNKSESKGGCGSVDQLRLVVSALADHLGGEDSEVCKRALAGLANGNHVKAEENGCRGGGGTDEEEDEGMVDGPAFELDTGAKTLDELVASVKRERKSEKHKSSGPDKKLKVKKKKLKKEKKDKKKKKGRDKDSRKSSSKKSKA</sequence>
<accession>A0A5B8MKV7</accession>
<feature type="compositionally biased region" description="Basic residues" evidence="1">
    <location>
        <begin position="178"/>
        <end position="197"/>
    </location>
</feature>
<dbReference type="Proteomes" id="UP000316726">
    <property type="component" value="Chromosome 5"/>
</dbReference>
<organism evidence="2 3">
    <name type="scientific">Chloropicon primus</name>
    <dbReference type="NCBI Taxonomy" id="1764295"/>
    <lineage>
        <taxon>Eukaryota</taxon>
        <taxon>Viridiplantae</taxon>
        <taxon>Chlorophyta</taxon>
        <taxon>Chloropicophyceae</taxon>
        <taxon>Chloropicales</taxon>
        <taxon>Chloropicaceae</taxon>
        <taxon>Chloropicon</taxon>
    </lineage>
</organism>
<feature type="compositionally biased region" description="Basic and acidic residues" evidence="1">
    <location>
        <begin position="160"/>
        <end position="177"/>
    </location>
</feature>
<protein>
    <submittedName>
        <fullName evidence="2">Uncharacterized protein</fullName>
    </submittedName>
</protein>
<evidence type="ECO:0000313" key="2">
    <source>
        <dbReference type="EMBL" id="QDZ21029.1"/>
    </source>
</evidence>
<feature type="region of interest" description="Disordered" evidence="1">
    <location>
        <begin position="37"/>
        <end position="80"/>
    </location>
</feature>
<evidence type="ECO:0000256" key="1">
    <source>
        <dbReference type="SAM" id="MobiDB-lite"/>
    </source>
</evidence>
<evidence type="ECO:0000313" key="3">
    <source>
        <dbReference type="Proteomes" id="UP000316726"/>
    </source>
</evidence>
<feature type="region of interest" description="Disordered" evidence="1">
    <location>
        <begin position="111"/>
        <end position="212"/>
    </location>
</feature>